<dbReference type="GO" id="GO:0004519">
    <property type="term" value="F:endonuclease activity"/>
    <property type="evidence" value="ECO:0007669"/>
    <property type="project" value="UniProtKB-KW"/>
</dbReference>
<reference evidence="2 3" key="2">
    <citation type="submission" date="2018-03" db="EMBL/GenBank/DDBJ databases">
        <title>The ancient ancestry and fast evolution of plastids.</title>
        <authorList>
            <person name="Moore K.R."/>
            <person name="Magnabosco C."/>
            <person name="Momper L."/>
            <person name="Gold D.A."/>
            <person name="Bosak T."/>
            <person name="Fournier G.P."/>
        </authorList>
    </citation>
    <scope>NUCLEOTIDE SEQUENCE [LARGE SCALE GENOMIC DNA]</scope>
    <source>
        <strain evidence="2 3">ULC007</strain>
    </source>
</reference>
<comment type="caution">
    <text evidence="2">The sequence shown here is derived from an EMBL/GenBank/DDBJ whole genome shotgun (WGS) entry which is preliminary data.</text>
</comment>
<dbReference type="InterPro" id="IPR011335">
    <property type="entry name" value="Restrct_endonuc-II-like"/>
</dbReference>
<organism evidence="2 3">
    <name type="scientific">Phormidesmis priestleyi ULC007</name>
    <dbReference type="NCBI Taxonomy" id="1920490"/>
    <lineage>
        <taxon>Bacteria</taxon>
        <taxon>Bacillati</taxon>
        <taxon>Cyanobacteriota</taxon>
        <taxon>Cyanophyceae</taxon>
        <taxon>Leptolyngbyales</taxon>
        <taxon>Leptolyngbyaceae</taxon>
        <taxon>Phormidesmis</taxon>
    </lineage>
</organism>
<evidence type="ECO:0000259" key="1">
    <source>
        <dbReference type="Pfam" id="PF05685"/>
    </source>
</evidence>
<dbReference type="InterPro" id="IPR012296">
    <property type="entry name" value="Nuclease_put_TT1808"/>
</dbReference>
<keyword evidence="2" id="KW-0378">Hydrolase</keyword>
<keyword evidence="2" id="KW-0540">Nuclease</keyword>
<dbReference type="Gene3D" id="3.90.1570.10">
    <property type="entry name" value="tt1808, chain A"/>
    <property type="match status" value="1"/>
</dbReference>
<dbReference type="PANTHER" id="PTHR36558:SF1">
    <property type="entry name" value="RESTRICTION ENDONUCLEASE DOMAIN-CONTAINING PROTEIN-RELATED"/>
    <property type="match status" value="1"/>
</dbReference>
<protein>
    <submittedName>
        <fullName evidence="2">Uma2 family endonuclease</fullName>
    </submittedName>
</protein>
<gene>
    <name evidence="2" type="ORF">C7B65_21685</name>
</gene>
<dbReference type="EMBL" id="PVWG01000042">
    <property type="protein sequence ID" value="PSB16428.1"/>
    <property type="molecule type" value="Genomic_DNA"/>
</dbReference>
<name>A0A2T1D7G0_9CYAN</name>
<proteinExistence type="predicted"/>
<dbReference type="Proteomes" id="UP000238634">
    <property type="component" value="Unassembled WGS sequence"/>
</dbReference>
<dbReference type="PANTHER" id="PTHR36558">
    <property type="entry name" value="GLR1098 PROTEIN"/>
    <property type="match status" value="1"/>
</dbReference>
<keyword evidence="2" id="KW-0255">Endonuclease</keyword>
<sequence>MTAQTISTQEPLQEKRDYTPEEYLELEEKAECKSEYDDGIITPMTGGTTEHNQIAGNCYIALSIGLKRQSFRVFFGDVRLWIPKTQNFKYPDVMVVAGEPEYYKNRRDTIINPQVIIEVLSDSTEAFDRSEKFRLYQTIPTFQEYILVNQSKVEVDQFFRIENKRWSLYEYDREDAELTLKSFELLIPILDIYDKVNVEKESK</sequence>
<dbReference type="Pfam" id="PF05685">
    <property type="entry name" value="Uma2"/>
    <property type="match status" value="1"/>
</dbReference>
<dbReference type="InterPro" id="IPR008538">
    <property type="entry name" value="Uma2"/>
</dbReference>
<dbReference type="RefSeq" id="WP_073074720.1">
    <property type="nucleotide sequence ID" value="NZ_MPPI01000044.1"/>
</dbReference>
<accession>A0A2T1D7G0</accession>
<dbReference type="AlphaFoldDB" id="A0A2T1D7G0"/>
<dbReference type="OrthoDB" id="428347at2"/>
<keyword evidence="3" id="KW-1185">Reference proteome</keyword>
<dbReference type="SUPFAM" id="SSF52980">
    <property type="entry name" value="Restriction endonuclease-like"/>
    <property type="match status" value="1"/>
</dbReference>
<dbReference type="STRING" id="1920490.GCA_001895925_02450"/>
<dbReference type="CDD" id="cd06260">
    <property type="entry name" value="DUF820-like"/>
    <property type="match status" value="1"/>
</dbReference>
<evidence type="ECO:0000313" key="3">
    <source>
        <dbReference type="Proteomes" id="UP000238634"/>
    </source>
</evidence>
<evidence type="ECO:0000313" key="2">
    <source>
        <dbReference type="EMBL" id="PSB16428.1"/>
    </source>
</evidence>
<feature type="domain" description="Putative restriction endonuclease" evidence="1">
    <location>
        <begin position="20"/>
        <end position="183"/>
    </location>
</feature>
<reference evidence="2 3" key="1">
    <citation type="submission" date="2018-02" db="EMBL/GenBank/DDBJ databases">
        <authorList>
            <person name="Cohen D.B."/>
            <person name="Kent A.D."/>
        </authorList>
    </citation>
    <scope>NUCLEOTIDE SEQUENCE [LARGE SCALE GENOMIC DNA]</scope>
    <source>
        <strain evidence="2 3">ULC007</strain>
    </source>
</reference>